<dbReference type="EMBL" id="BNDY01000017">
    <property type="protein sequence ID" value="GHI40447.1"/>
    <property type="molecule type" value="Genomic_DNA"/>
</dbReference>
<proteinExistence type="predicted"/>
<sequence length="224" mass="24531">MRGLYGRLKNSTLQRHDMVMDATITNEETVVVPRKEIQIAGANAVFSCETASSQSYGTKTVCAWADENTAGCVEFKPHSSPIRRPRKSAEYVTTCASRSAAEQGRSARSPLRGPRPARQYGEVIPLGMGQGEGIGGRAQRERQDEPSPWSPNRARRGRGGPARRVRRPRRRHVQRSAVHDVLRSGGRPLDDATRTDMENTFTALLTAVSTVRTAIASSRSTTTG</sequence>
<accession>A0ABQ3QT36</accession>
<keyword evidence="3" id="KW-1185">Reference proteome</keyword>
<gene>
    <name evidence="2" type="ORF">Sviol_48550</name>
</gene>
<organism evidence="2 3">
    <name type="scientific">Streptomyces violascens</name>
    <dbReference type="NCBI Taxonomy" id="67381"/>
    <lineage>
        <taxon>Bacteria</taxon>
        <taxon>Bacillati</taxon>
        <taxon>Actinomycetota</taxon>
        <taxon>Actinomycetes</taxon>
        <taxon>Kitasatosporales</taxon>
        <taxon>Streptomycetaceae</taxon>
        <taxon>Streptomyces</taxon>
    </lineage>
</organism>
<evidence type="ECO:0000313" key="2">
    <source>
        <dbReference type="EMBL" id="GHI40447.1"/>
    </source>
</evidence>
<comment type="caution">
    <text evidence="2">The sequence shown here is derived from an EMBL/GenBank/DDBJ whole genome shotgun (WGS) entry which is preliminary data.</text>
</comment>
<protein>
    <submittedName>
        <fullName evidence="2">Uncharacterized protein</fullName>
    </submittedName>
</protein>
<name>A0ABQ3QT36_9ACTN</name>
<feature type="compositionally biased region" description="Basic residues" evidence="1">
    <location>
        <begin position="153"/>
        <end position="174"/>
    </location>
</feature>
<dbReference type="Proteomes" id="UP001050808">
    <property type="component" value="Unassembled WGS sequence"/>
</dbReference>
<feature type="region of interest" description="Disordered" evidence="1">
    <location>
        <begin position="96"/>
        <end position="193"/>
    </location>
</feature>
<evidence type="ECO:0000313" key="3">
    <source>
        <dbReference type="Proteomes" id="UP001050808"/>
    </source>
</evidence>
<evidence type="ECO:0000256" key="1">
    <source>
        <dbReference type="SAM" id="MobiDB-lite"/>
    </source>
</evidence>
<reference evidence="2" key="1">
    <citation type="submission" date="2024-05" db="EMBL/GenBank/DDBJ databases">
        <title>Whole genome shotgun sequence of Streptomyces violascens NBRC 12920.</title>
        <authorList>
            <person name="Komaki H."/>
            <person name="Tamura T."/>
        </authorList>
    </citation>
    <scope>NUCLEOTIDE SEQUENCE</scope>
    <source>
        <strain evidence="2">NBRC 12920</strain>
    </source>
</reference>
<feature type="compositionally biased region" description="Basic and acidic residues" evidence="1">
    <location>
        <begin position="177"/>
        <end position="193"/>
    </location>
</feature>